<dbReference type="Pfam" id="PF13384">
    <property type="entry name" value="HTH_23"/>
    <property type="match status" value="1"/>
</dbReference>
<dbReference type="InterPro" id="IPR038717">
    <property type="entry name" value="Tc1-like_DDE_dom"/>
</dbReference>
<keyword evidence="3" id="KW-0614">Plasmid</keyword>
<dbReference type="InterPro" id="IPR025959">
    <property type="entry name" value="Winged_HTH_dom"/>
</dbReference>
<dbReference type="Gene3D" id="3.30.420.10">
    <property type="entry name" value="Ribonuclease H-like superfamily/Ribonuclease H"/>
    <property type="match status" value="1"/>
</dbReference>
<accession>Q3M2B7</accession>
<feature type="domain" description="Tc1-like transposase DDE" evidence="1">
    <location>
        <begin position="187"/>
        <end position="326"/>
    </location>
</feature>
<dbReference type="NCBIfam" id="NF033545">
    <property type="entry name" value="transpos_IS630"/>
    <property type="match status" value="1"/>
</dbReference>
<dbReference type="RefSeq" id="WP_011316452.1">
    <property type="nucleotide sequence ID" value="NC_007410.1"/>
</dbReference>
<dbReference type="EMBL" id="CP000119">
    <property type="protein sequence ID" value="ABA24869.1"/>
    <property type="molecule type" value="Genomic_DNA"/>
</dbReference>
<evidence type="ECO:0000259" key="2">
    <source>
        <dbReference type="Pfam" id="PF13592"/>
    </source>
</evidence>
<dbReference type="Proteomes" id="UP000002533">
    <property type="component" value="Plasmid pAnaA"/>
</dbReference>
<dbReference type="InterPro" id="IPR009057">
    <property type="entry name" value="Homeodomain-like_sf"/>
</dbReference>
<dbReference type="GO" id="GO:0003676">
    <property type="term" value="F:nucleic acid binding"/>
    <property type="evidence" value="ECO:0007669"/>
    <property type="project" value="InterPro"/>
</dbReference>
<dbReference type="AlphaFoldDB" id="Q3M2B7"/>
<dbReference type="InterPro" id="IPR047655">
    <property type="entry name" value="Transpos_IS630-like"/>
</dbReference>
<evidence type="ECO:0000313" key="3">
    <source>
        <dbReference type="EMBL" id="ABA24869.1"/>
    </source>
</evidence>
<reference evidence="4" key="1">
    <citation type="journal article" date="2014" name="Stand. Genomic Sci.">
        <title>Complete genome sequence of Anabaena variabilis ATCC 29413.</title>
        <authorList>
            <person name="Thiel T."/>
            <person name="Pratte B.S."/>
            <person name="Zhong J."/>
            <person name="Goodwin L."/>
            <person name="Copeland A."/>
            <person name="Lucas S."/>
            <person name="Han C."/>
            <person name="Pitluck S."/>
            <person name="Land M.L."/>
            <person name="Kyrpides N.C."/>
            <person name="Woyke T."/>
        </authorList>
    </citation>
    <scope>NUCLEOTIDE SEQUENCE [LARGE SCALE GENOMIC DNA]</scope>
    <source>
        <strain evidence="4">ATCC 29413 / PCC 7937</strain>
    </source>
</reference>
<dbReference type="KEGG" id="ava:Ava_B0157"/>
<dbReference type="Pfam" id="PF13592">
    <property type="entry name" value="HTH_33"/>
    <property type="match status" value="1"/>
</dbReference>
<dbReference type="InterPro" id="IPR036397">
    <property type="entry name" value="RNaseH_sf"/>
</dbReference>
<proteinExistence type="predicted"/>
<name>Q3M2B7_TRIV2</name>
<evidence type="ECO:0000313" key="4">
    <source>
        <dbReference type="Proteomes" id="UP000002533"/>
    </source>
</evidence>
<feature type="domain" description="Winged helix-turn helix" evidence="2">
    <location>
        <begin position="109"/>
        <end position="156"/>
    </location>
</feature>
<dbReference type="Pfam" id="PF13358">
    <property type="entry name" value="DDE_3"/>
    <property type="match status" value="1"/>
</dbReference>
<evidence type="ECO:0008006" key="5">
    <source>
        <dbReference type="Google" id="ProtNLM"/>
    </source>
</evidence>
<organism evidence="3 4">
    <name type="scientific">Trichormus variabilis (strain ATCC 29413 / PCC 7937)</name>
    <name type="common">Anabaena variabilis</name>
    <dbReference type="NCBI Taxonomy" id="240292"/>
    <lineage>
        <taxon>Bacteria</taxon>
        <taxon>Bacillati</taxon>
        <taxon>Cyanobacteriota</taxon>
        <taxon>Cyanophyceae</taxon>
        <taxon>Nostocales</taxon>
        <taxon>Nostocaceae</taxon>
        <taxon>Trichormus</taxon>
    </lineage>
</organism>
<dbReference type="GeneID" id="58727062"/>
<dbReference type="SUPFAM" id="SSF46689">
    <property type="entry name" value="Homeodomain-like"/>
    <property type="match status" value="1"/>
</dbReference>
<dbReference type="HOGENOM" id="CLU_056788_0_2_3"/>
<protein>
    <recommendedName>
        <fullName evidence="5">Transposase</fullName>
    </recommendedName>
</protein>
<gene>
    <name evidence="3" type="ordered locus">Ava_B0157</name>
</gene>
<evidence type="ECO:0000259" key="1">
    <source>
        <dbReference type="Pfam" id="PF13358"/>
    </source>
</evidence>
<sequence length="362" mass="41899">MVRPRIKLTEHLSTEEIEQSYRRCEDAQEKTRWLVIKLLNQQPQLSAQKVAEIVGFSGDWVRKIVRRYNKLGANGIINQQKLKPGGKKLALTNEQQQWLRQRLASPPEDGGLWSAPKVGELIRVQFGITLHVTTAWDYLKRLGFSLQQPRPLHTEAATFVQRQMFKTELTEFVRLLRFLHPHKSVEVWAEDEARLGLKPIVRRVWTPVGHRPNAVHRTRYQWLYTYGFVHPATGESFFLILPRVNIAVMQMALDAFAAEVNPHHHKIIVLLVDQAGWHTSKQLMLPAGIILFPLPAYTPQLQPTECVWSLLREAVANQMFSTLDELETVLISRCQWLMSHPQIVHGKVGFDWICQIRPQLFN</sequence>
<geneLocation type="plasmid" evidence="4">
    <name>pAnaA</name>
</geneLocation>